<organism evidence="3 4">
    <name type="scientific">Sphingomonas gei</name>
    <dbReference type="NCBI Taxonomy" id="1395960"/>
    <lineage>
        <taxon>Bacteria</taxon>
        <taxon>Pseudomonadati</taxon>
        <taxon>Pseudomonadota</taxon>
        <taxon>Alphaproteobacteria</taxon>
        <taxon>Sphingomonadales</taxon>
        <taxon>Sphingomonadaceae</taxon>
        <taxon>Sphingomonas</taxon>
    </lineage>
</organism>
<dbReference type="CDD" id="cd03809">
    <property type="entry name" value="GT4_MtfB-like"/>
    <property type="match status" value="1"/>
</dbReference>
<proteinExistence type="predicted"/>
<protein>
    <submittedName>
        <fullName evidence="3">Glycosyltransferase family 1 protein</fullName>
    </submittedName>
</protein>
<keyword evidence="1 3" id="KW-0808">Transferase</keyword>
<evidence type="ECO:0000256" key="1">
    <source>
        <dbReference type="ARBA" id="ARBA00022679"/>
    </source>
</evidence>
<name>A0A4S1X1P9_9SPHN</name>
<dbReference type="GO" id="GO:0016757">
    <property type="term" value="F:glycosyltransferase activity"/>
    <property type="evidence" value="ECO:0007669"/>
    <property type="project" value="InterPro"/>
</dbReference>
<comment type="caution">
    <text evidence="3">The sequence shown here is derived from an EMBL/GenBank/DDBJ whole genome shotgun (WGS) entry which is preliminary data.</text>
</comment>
<dbReference type="PANTHER" id="PTHR46401">
    <property type="entry name" value="GLYCOSYLTRANSFERASE WBBK-RELATED"/>
    <property type="match status" value="1"/>
</dbReference>
<evidence type="ECO:0000313" key="4">
    <source>
        <dbReference type="Proteomes" id="UP000306147"/>
    </source>
</evidence>
<dbReference type="EMBL" id="SRXT01000010">
    <property type="protein sequence ID" value="TGX48690.1"/>
    <property type="molecule type" value="Genomic_DNA"/>
</dbReference>
<evidence type="ECO:0000313" key="3">
    <source>
        <dbReference type="EMBL" id="TGX48690.1"/>
    </source>
</evidence>
<dbReference type="Pfam" id="PF00534">
    <property type="entry name" value="Glycos_transf_1"/>
    <property type="match status" value="1"/>
</dbReference>
<accession>A0A4S1X1P9</accession>
<dbReference type="InterPro" id="IPR001296">
    <property type="entry name" value="Glyco_trans_1"/>
</dbReference>
<dbReference type="Gene3D" id="3.40.50.2000">
    <property type="entry name" value="Glycogen Phosphorylase B"/>
    <property type="match status" value="1"/>
</dbReference>
<keyword evidence="4" id="KW-1185">Reference proteome</keyword>
<dbReference type="OrthoDB" id="9790710at2"/>
<dbReference type="SUPFAM" id="SSF53756">
    <property type="entry name" value="UDP-Glycosyltransferase/glycogen phosphorylase"/>
    <property type="match status" value="1"/>
</dbReference>
<reference evidence="3 4" key="1">
    <citation type="submission" date="2019-04" db="EMBL/GenBank/DDBJ databases">
        <title>Sphingomonas psychrotolerans sp. nov., isolated from soil in the Tianshan Mountains, Xinjiang, China.</title>
        <authorList>
            <person name="Luo Y."/>
            <person name="Sheng H."/>
        </authorList>
    </citation>
    <scope>NUCLEOTIDE SEQUENCE [LARGE SCALE GENOMIC DNA]</scope>
    <source>
        <strain evidence="3 4">ZFGT-11</strain>
    </source>
</reference>
<gene>
    <name evidence="3" type="ORF">E5A73_20500</name>
</gene>
<feature type="domain" description="Glycosyl transferase family 1" evidence="2">
    <location>
        <begin position="237"/>
        <end position="359"/>
    </location>
</feature>
<dbReference type="Proteomes" id="UP000306147">
    <property type="component" value="Unassembled WGS sequence"/>
</dbReference>
<sequence length="423" mass="46095">MKPERLPGDAAAYVPETPPRVPATPEIVLDLTRLLSRVRHPTPTGVDRVELLYARTLLARAPERLQFAATHPLGSYGRLPSAAVLRFLDATERRWNVIGGDERAGAAHRHLLASLASLWPRRVVPATRGRILLHVSPSALEDRRSVAKRLRRENARLICLVHDLIPLTHPSFARADGPRRHARRMISVARHAHGVIANSSATASAFTGWLNAAGEPVPKLAVAPLGAAAPARARGAPPIDQPYFLCLGTIEPRKNHLLLLHLWRQLSESADGREIPKLVLIGRRGWENQSVFDLLDRSEPLRPHVVELGRVPDRVLAAWIAGASALLMPSFAEGFGLPVAESLAAGTPVIASDIPAHREAGRGVPDYLDSLDRPGWRQAILDYAAPASPRREAQLARLSGAELPTWEDHIDRALAFIGEVAAS</sequence>
<dbReference type="PANTHER" id="PTHR46401:SF2">
    <property type="entry name" value="GLYCOSYLTRANSFERASE WBBK-RELATED"/>
    <property type="match status" value="1"/>
</dbReference>
<dbReference type="AlphaFoldDB" id="A0A4S1X1P9"/>
<evidence type="ECO:0000259" key="2">
    <source>
        <dbReference type="Pfam" id="PF00534"/>
    </source>
</evidence>